<dbReference type="Pfam" id="PF01258">
    <property type="entry name" value="zf-dskA_traR"/>
    <property type="match status" value="1"/>
</dbReference>
<evidence type="ECO:0000259" key="5">
    <source>
        <dbReference type="Pfam" id="PF01258"/>
    </source>
</evidence>
<dbReference type="PANTHER" id="PTHR33823">
    <property type="entry name" value="RNA POLYMERASE-BINDING TRANSCRIPTION FACTOR DKSA-RELATED"/>
    <property type="match status" value="1"/>
</dbReference>
<accession>A0ABV8UNE4</accession>
<evidence type="ECO:0000313" key="6">
    <source>
        <dbReference type="EMBL" id="MFC4352069.1"/>
    </source>
</evidence>
<evidence type="ECO:0000256" key="4">
    <source>
        <dbReference type="PROSITE-ProRule" id="PRU00510"/>
    </source>
</evidence>
<dbReference type="SUPFAM" id="SSF57716">
    <property type="entry name" value="Glucocorticoid receptor-like (DNA-binding domain)"/>
    <property type="match status" value="1"/>
</dbReference>
<organism evidence="6 7">
    <name type="scientific">Fodinicurvata halophila</name>
    <dbReference type="NCBI Taxonomy" id="1419723"/>
    <lineage>
        <taxon>Bacteria</taxon>
        <taxon>Pseudomonadati</taxon>
        <taxon>Pseudomonadota</taxon>
        <taxon>Alphaproteobacteria</taxon>
        <taxon>Rhodospirillales</taxon>
        <taxon>Rhodovibrionaceae</taxon>
        <taxon>Fodinicurvata</taxon>
    </lineage>
</organism>
<evidence type="ECO:0000256" key="3">
    <source>
        <dbReference type="ARBA" id="ARBA00022833"/>
    </source>
</evidence>
<reference evidence="7" key="1">
    <citation type="journal article" date="2019" name="Int. J. Syst. Evol. Microbiol.">
        <title>The Global Catalogue of Microorganisms (GCM) 10K type strain sequencing project: providing services to taxonomists for standard genome sequencing and annotation.</title>
        <authorList>
            <consortium name="The Broad Institute Genomics Platform"/>
            <consortium name="The Broad Institute Genome Sequencing Center for Infectious Disease"/>
            <person name="Wu L."/>
            <person name="Ma J."/>
        </authorList>
    </citation>
    <scope>NUCLEOTIDE SEQUENCE [LARGE SCALE GENOMIC DNA]</scope>
    <source>
        <strain evidence="7">CECT 8472</strain>
    </source>
</reference>
<dbReference type="RefSeq" id="WP_382422420.1">
    <property type="nucleotide sequence ID" value="NZ_JBHSCW010000005.1"/>
</dbReference>
<dbReference type="PROSITE" id="PS51128">
    <property type="entry name" value="ZF_DKSA_2"/>
    <property type="match status" value="1"/>
</dbReference>
<gene>
    <name evidence="6" type="ORF">ACFOW6_11000</name>
</gene>
<proteinExistence type="predicted"/>
<evidence type="ECO:0000256" key="1">
    <source>
        <dbReference type="ARBA" id="ARBA00022723"/>
    </source>
</evidence>
<keyword evidence="3" id="KW-0862">Zinc</keyword>
<dbReference type="EMBL" id="JBHSCW010000005">
    <property type="protein sequence ID" value="MFC4352069.1"/>
    <property type="molecule type" value="Genomic_DNA"/>
</dbReference>
<dbReference type="PANTHER" id="PTHR33823:SF4">
    <property type="entry name" value="GENERAL STRESS PROTEIN 16O"/>
    <property type="match status" value="1"/>
</dbReference>
<keyword evidence="2" id="KW-0863">Zinc-finger</keyword>
<comment type="caution">
    <text evidence="6">The sequence shown here is derived from an EMBL/GenBank/DDBJ whole genome shotgun (WGS) entry which is preliminary data.</text>
</comment>
<sequence length="110" mass="12631">MNEPEDYRKRLLQERETLLQQGENTSADRRPVELDQQSVGRLSRMDAMQVQAMAKASEQRRHARLRKIDAALKRIDEDEFGYCVACGEEIAPKRLDLDPTVPRCIDCAEG</sequence>
<dbReference type="Proteomes" id="UP001595799">
    <property type="component" value="Unassembled WGS sequence"/>
</dbReference>
<evidence type="ECO:0000256" key="2">
    <source>
        <dbReference type="ARBA" id="ARBA00022771"/>
    </source>
</evidence>
<keyword evidence="7" id="KW-1185">Reference proteome</keyword>
<name>A0ABV8UNE4_9PROT</name>
<keyword evidence="1" id="KW-0479">Metal-binding</keyword>
<protein>
    <submittedName>
        <fullName evidence="6">TraR/DksA family transcriptional regulator</fullName>
    </submittedName>
</protein>
<feature type="zinc finger region" description="dksA C4-type" evidence="4">
    <location>
        <begin position="83"/>
        <end position="107"/>
    </location>
</feature>
<feature type="domain" description="Zinc finger DksA/TraR C4-type" evidence="5">
    <location>
        <begin position="80"/>
        <end position="109"/>
    </location>
</feature>
<dbReference type="Gene3D" id="1.20.120.910">
    <property type="entry name" value="DksA, coiled-coil domain"/>
    <property type="match status" value="1"/>
</dbReference>
<dbReference type="InterPro" id="IPR000962">
    <property type="entry name" value="Znf_DskA_TraR"/>
</dbReference>
<evidence type="ECO:0000313" key="7">
    <source>
        <dbReference type="Proteomes" id="UP001595799"/>
    </source>
</evidence>